<name>A0A382S5I2_9ZZZZ</name>
<dbReference type="PANTHER" id="PTHR33175:SF2">
    <property type="entry name" value="INTEGRATION HOST FACTOR SUBUNIT ALPHA"/>
    <property type="match status" value="1"/>
</dbReference>
<dbReference type="EMBL" id="UINC01126384">
    <property type="protein sequence ID" value="SVD04832.1"/>
    <property type="molecule type" value="Genomic_DNA"/>
</dbReference>
<evidence type="ECO:0008006" key="2">
    <source>
        <dbReference type="Google" id="ProtNLM"/>
    </source>
</evidence>
<protein>
    <recommendedName>
        <fullName evidence="2">Integration host factor subunit beta</fullName>
    </recommendedName>
</protein>
<dbReference type="SMART" id="SM00411">
    <property type="entry name" value="BHL"/>
    <property type="match status" value="1"/>
</dbReference>
<dbReference type="GO" id="GO:0005829">
    <property type="term" value="C:cytosol"/>
    <property type="evidence" value="ECO:0007669"/>
    <property type="project" value="TreeGrafter"/>
</dbReference>
<dbReference type="AlphaFoldDB" id="A0A382S5I2"/>
<reference evidence="1" key="1">
    <citation type="submission" date="2018-05" db="EMBL/GenBank/DDBJ databases">
        <authorList>
            <person name="Lanie J.A."/>
            <person name="Ng W.-L."/>
            <person name="Kazmierczak K.M."/>
            <person name="Andrzejewski T.M."/>
            <person name="Davidsen T.M."/>
            <person name="Wayne K.J."/>
            <person name="Tettelin H."/>
            <person name="Glass J.I."/>
            <person name="Rusch D."/>
            <person name="Podicherti R."/>
            <person name="Tsui H.-C.T."/>
            <person name="Winkler M.E."/>
        </authorList>
    </citation>
    <scope>NUCLEOTIDE SEQUENCE</scope>
</reference>
<proteinExistence type="predicted"/>
<accession>A0A382S5I2</accession>
<dbReference type="GO" id="GO:0030527">
    <property type="term" value="F:structural constituent of chromatin"/>
    <property type="evidence" value="ECO:0007669"/>
    <property type="project" value="InterPro"/>
</dbReference>
<sequence length="105" mass="12072">MSNNLTKRQIVQSIYENNNYKQEDVRQIVQQTLDIVRDALIAGRNIELRKFGVFEIQVRKARVGRNPNRPETDVVIPRRAVVKFKAGKELKEGLVNLDLDAIDPS</sequence>
<dbReference type="PANTHER" id="PTHR33175">
    <property type="entry name" value="DNA-BINDING PROTEIN HU"/>
    <property type="match status" value="1"/>
</dbReference>
<dbReference type="SUPFAM" id="SSF47729">
    <property type="entry name" value="IHF-like DNA-binding proteins"/>
    <property type="match status" value="1"/>
</dbReference>
<dbReference type="CDD" id="cd13832">
    <property type="entry name" value="IHF"/>
    <property type="match status" value="1"/>
</dbReference>
<dbReference type="InterPro" id="IPR010992">
    <property type="entry name" value="IHF-like_DNA-bd_dom_sf"/>
</dbReference>
<evidence type="ECO:0000313" key="1">
    <source>
        <dbReference type="EMBL" id="SVD04832.1"/>
    </source>
</evidence>
<dbReference type="PRINTS" id="PR01727">
    <property type="entry name" value="DNABINDINGHU"/>
</dbReference>
<dbReference type="InterPro" id="IPR000119">
    <property type="entry name" value="Hist_DNA-bd"/>
</dbReference>
<dbReference type="GO" id="GO:0003677">
    <property type="term" value="F:DNA binding"/>
    <property type="evidence" value="ECO:0007669"/>
    <property type="project" value="InterPro"/>
</dbReference>
<dbReference type="Gene3D" id="4.10.520.10">
    <property type="entry name" value="IHF-like DNA-binding proteins"/>
    <property type="match status" value="1"/>
</dbReference>
<organism evidence="1">
    <name type="scientific">marine metagenome</name>
    <dbReference type="NCBI Taxonomy" id="408172"/>
    <lineage>
        <taxon>unclassified sequences</taxon>
        <taxon>metagenomes</taxon>
        <taxon>ecological metagenomes</taxon>
    </lineage>
</organism>
<dbReference type="Pfam" id="PF00216">
    <property type="entry name" value="Bac_DNA_binding"/>
    <property type="match status" value="1"/>
</dbReference>
<gene>
    <name evidence="1" type="ORF">METZ01_LOCUS357686</name>
</gene>